<keyword evidence="2" id="KW-0812">Transmembrane</keyword>
<comment type="similarity">
    <text evidence="1">Belongs to the polysaccharide synthase family.</text>
</comment>
<feature type="transmembrane region" description="Helical" evidence="2">
    <location>
        <begin position="122"/>
        <end position="142"/>
    </location>
</feature>
<name>A0ABT0TFG6_9FLAO</name>
<feature type="domain" description="Polysaccharide biosynthesis protein CapD-like" evidence="3">
    <location>
        <begin position="309"/>
        <end position="595"/>
    </location>
</feature>
<dbReference type="Proteomes" id="UP001203342">
    <property type="component" value="Unassembled WGS sequence"/>
</dbReference>
<dbReference type="InterPro" id="IPR051203">
    <property type="entry name" value="Polysaccharide_Synthase-Rel"/>
</dbReference>
<gene>
    <name evidence="4" type="ORF">NAT47_04745</name>
</gene>
<feature type="transmembrane region" description="Helical" evidence="2">
    <location>
        <begin position="64"/>
        <end position="81"/>
    </location>
</feature>
<evidence type="ECO:0000259" key="3">
    <source>
        <dbReference type="Pfam" id="PF02719"/>
    </source>
</evidence>
<dbReference type="SUPFAM" id="SSF51735">
    <property type="entry name" value="NAD(P)-binding Rossmann-fold domains"/>
    <property type="match status" value="1"/>
</dbReference>
<evidence type="ECO:0000313" key="5">
    <source>
        <dbReference type="Proteomes" id="UP001203342"/>
    </source>
</evidence>
<dbReference type="Pfam" id="PF02719">
    <property type="entry name" value="Polysacc_synt_2"/>
    <property type="match status" value="1"/>
</dbReference>
<feature type="transmembrane region" description="Helical" evidence="2">
    <location>
        <begin position="26"/>
        <end position="44"/>
    </location>
</feature>
<dbReference type="PANTHER" id="PTHR43318">
    <property type="entry name" value="UDP-N-ACETYLGLUCOSAMINE 4,6-DEHYDRATASE"/>
    <property type="match status" value="1"/>
</dbReference>
<keyword evidence="2" id="KW-1133">Transmembrane helix</keyword>
<evidence type="ECO:0000256" key="1">
    <source>
        <dbReference type="ARBA" id="ARBA00007430"/>
    </source>
</evidence>
<proteinExistence type="inferred from homology"/>
<evidence type="ECO:0000256" key="2">
    <source>
        <dbReference type="SAM" id="Phobius"/>
    </source>
</evidence>
<dbReference type="EMBL" id="JAMLJN010000003">
    <property type="protein sequence ID" value="MCL9769718.1"/>
    <property type="molecule type" value="Genomic_DNA"/>
</dbReference>
<sequence>MKKIVDSFSQLMINKKMFPFGYTPRWVIFFIDVVLLIAANVLTYSLLKSLTSNFYDVLSPMERYSIVVVVNIFCFYIYKTYSGIIRHSSMLDAIKLVLSTGTSFLIITILNITSLFVVGEKIFLFPGLILNAILTFTFLFLFRITTKYVFETLMDNIQTKDLIPTVILGTDANAIAIANSLQAESPARFKMVGFMEIAQPLNRFGVTKRILGLPILYTTKKPCTILKVLNVKAIIIADKNLAHEKKIEIIDDCLQNNIKVYRVQLISDWGNKSEISKKIQSFEIEDLLNRKPILLDNKLISNKITNNTILITGAAGSIGSEIVRQVANYHPNKIILIDQAETPLHSLRLELEKNGETNVVSIVADIRNKKVMDTIFANYQPEFVFHAAAYKHVPLMEENPSQAIETNVIGTKNVADTALKYGVKNFVMISTDKAVNPSNVMGASKRIAEIYIQNLHQKSQDQQKTKFIITRFGNVLGSNGSVVPLFKQQIENGGPVTLTHAEIIRYFMTISEACQLVLEAGAIGNGGEIYIFDMGEPVKIIDLAKKMIQLGGYVPYKDIDIKEIGLRPGEKLYEELLNDKSKTLPTHHEKIMVATECDYDFSHTDTLIKEVMKKAKNNENNMEIVSLMKQIVPEFKSLNSNYEVLDN</sequence>
<dbReference type="Gene3D" id="3.40.50.720">
    <property type="entry name" value="NAD(P)-binding Rossmann-like Domain"/>
    <property type="match status" value="2"/>
</dbReference>
<comment type="caution">
    <text evidence="4">The sequence shown here is derived from an EMBL/GenBank/DDBJ whole genome shotgun (WGS) entry which is preliminary data.</text>
</comment>
<accession>A0ABT0TFG6</accession>
<feature type="transmembrane region" description="Helical" evidence="2">
    <location>
        <begin position="93"/>
        <end position="116"/>
    </location>
</feature>
<organism evidence="4 5">
    <name type="scientific">Flavobacterium fragile</name>
    <dbReference type="NCBI Taxonomy" id="2949085"/>
    <lineage>
        <taxon>Bacteria</taxon>
        <taxon>Pseudomonadati</taxon>
        <taxon>Bacteroidota</taxon>
        <taxon>Flavobacteriia</taxon>
        <taxon>Flavobacteriales</taxon>
        <taxon>Flavobacteriaceae</taxon>
        <taxon>Flavobacterium</taxon>
    </lineage>
</organism>
<keyword evidence="2" id="KW-0472">Membrane</keyword>
<evidence type="ECO:0000313" key="4">
    <source>
        <dbReference type="EMBL" id="MCL9769718.1"/>
    </source>
</evidence>
<protein>
    <submittedName>
        <fullName evidence="4">Polysaccharide biosynthesis protein</fullName>
    </submittedName>
</protein>
<dbReference type="CDD" id="cd05237">
    <property type="entry name" value="UDP_invert_4-6DH_SDR_e"/>
    <property type="match status" value="1"/>
</dbReference>
<dbReference type="InterPro" id="IPR036291">
    <property type="entry name" value="NAD(P)-bd_dom_sf"/>
</dbReference>
<keyword evidence="5" id="KW-1185">Reference proteome</keyword>
<dbReference type="PANTHER" id="PTHR43318:SF1">
    <property type="entry name" value="POLYSACCHARIDE BIOSYNTHESIS PROTEIN EPSC-RELATED"/>
    <property type="match status" value="1"/>
</dbReference>
<reference evidence="4 5" key="1">
    <citation type="submission" date="2022-05" db="EMBL/GenBank/DDBJ databases">
        <title>Flavobacterium sp., isolated from activated sludge.</title>
        <authorList>
            <person name="Ran Q."/>
        </authorList>
    </citation>
    <scope>NUCLEOTIDE SEQUENCE [LARGE SCALE GENOMIC DNA]</scope>
    <source>
        <strain evidence="4 5">HXWNR69</strain>
    </source>
</reference>
<dbReference type="InterPro" id="IPR003869">
    <property type="entry name" value="Polysac_CapD-like"/>
</dbReference>